<dbReference type="GO" id="GO:0009421">
    <property type="term" value="C:bacterial-type flagellum filament cap"/>
    <property type="evidence" value="ECO:0007669"/>
    <property type="project" value="InterPro"/>
</dbReference>
<dbReference type="InterPro" id="IPR040026">
    <property type="entry name" value="FliD"/>
</dbReference>
<evidence type="ECO:0000256" key="5">
    <source>
        <dbReference type="RuleBase" id="RU362066"/>
    </source>
</evidence>
<accession>A0A1N7UPH5</accession>
<feature type="domain" description="Flagellar hook-associated protein 2 C-terminal" evidence="7">
    <location>
        <begin position="212"/>
        <end position="443"/>
    </location>
</feature>
<evidence type="ECO:0000313" key="8">
    <source>
        <dbReference type="EMBL" id="AIB37789.1"/>
    </source>
</evidence>
<dbReference type="PANTHER" id="PTHR30288:SF0">
    <property type="entry name" value="FLAGELLAR HOOK-ASSOCIATED PROTEIN 2"/>
    <property type="match status" value="1"/>
</dbReference>
<keyword evidence="4 5" id="KW-0975">Bacterial flagellum</keyword>
<evidence type="ECO:0000256" key="3">
    <source>
        <dbReference type="ARBA" id="ARBA00023054"/>
    </source>
</evidence>
<evidence type="ECO:0000259" key="7">
    <source>
        <dbReference type="Pfam" id="PF07195"/>
    </source>
</evidence>
<dbReference type="InterPro" id="IPR003481">
    <property type="entry name" value="FliD_N"/>
</dbReference>
<comment type="subunit">
    <text evidence="2 5">Homopentamer.</text>
</comment>
<reference evidence="8 9" key="1">
    <citation type="submission" date="2014-05" db="EMBL/GenBank/DDBJ databases">
        <title>Pseudomonas simiae WCS417.</title>
        <authorList>
            <person name="Berendsen R.L."/>
        </authorList>
    </citation>
    <scope>NUCLEOTIDE SEQUENCE [LARGE SCALE GENOMIC DNA]</scope>
    <source>
        <strain evidence="8 9">WCS417</strain>
    </source>
</reference>
<evidence type="ECO:0000313" key="9">
    <source>
        <dbReference type="Proteomes" id="UP000027308"/>
    </source>
</evidence>
<dbReference type="Pfam" id="PF07195">
    <property type="entry name" value="FliD_C"/>
    <property type="match status" value="1"/>
</dbReference>
<dbReference type="RefSeq" id="WP_010208734.1">
    <property type="nucleotide sequence ID" value="NZ_CP005975.1"/>
</dbReference>
<dbReference type="AlphaFoldDB" id="A0A1N7UPH5"/>
<dbReference type="eggNOG" id="COG1345">
    <property type="taxonomic scope" value="Bacteria"/>
</dbReference>
<keyword evidence="8" id="KW-0966">Cell projection</keyword>
<dbReference type="GO" id="GO:0007155">
    <property type="term" value="P:cell adhesion"/>
    <property type="evidence" value="ECO:0007669"/>
    <property type="project" value="InterPro"/>
</dbReference>
<keyword evidence="3" id="KW-0175">Coiled coil</keyword>
<dbReference type="GO" id="GO:0005576">
    <property type="term" value="C:extracellular region"/>
    <property type="evidence" value="ECO:0007669"/>
    <property type="project" value="UniProtKB-SubCell"/>
</dbReference>
<dbReference type="GeneID" id="45624568"/>
<dbReference type="Pfam" id="PF07196">
    <property type="entry name" value="Flagellin_IN"/>
    <property type="match status" value="1"/>
</dbReference>
<comment type="similarity">
    <text evidence="1 5">Belongs to the FliD family.</text>
</comment>
<comment type="subcellular location">
    <subcellularLocation>
        <location evidence="5">Secreted</location>
    </subcellularLocation>
    <subcellularLocation>
        <location evidence="5">Bacterial flagellum</location>
    </subcellularLocation>
</comment>
<keyword evidence="8" id="KW-0282">Flagellum</keyword>
<sequence>MASTTVNGVGSGIDIQGIVKSLVDADRAPKQTQINTQSQKATTQLSSIGKIQSALDAFRGAIKSMTDDNSFSGLTGTSSNEKVATMTTGKGAANGSFNLVVNQLAQPSKLSTTTLTGGASTVVNKGDTATTLSISQSGKKFDVSVPPGATLQQVRDSINSQFGTSGLSANIVTDASGSRMVLTSTTGGVGSDLTLSGNSGIDTGYKVIDEPKNAEYTIDGVAYTAKTNNITDAVSGVSIKLLSVSPPVSSTDPTKAVTTISVSTSTAALKSGVKGFVDSYNALLKAMNAETKVTKDAAGNSVSATLTGDANMRSLQSALRSEFNALSGNGQFKSLAQFGIGTDSNTGLLTMDDKAFDKAALTNAADINSMLGGKDGLLARMTAATDGYAKPTTGVFATRSSALSDSLKKLTKDQSDLDAHVQDLTDSLTRKYAAMDSLVAQLRQQSNNIMGTLNALNNQKNS</sequence>
<evidence type="ECO:0000259" key="6">
    <source>
        <dbReference type="Pfam" id="PF02465"/>
    </source>
</evidence>
<protein>
    <recommendedName>
        <fullName evidence="5">Flagellar hook-associated protein 2</fullName>
        <shortName evidence="5">HAP2</shortName>
    </recommendedName>
    <alternativeName>
        <fullName evidence="5">Flagellar cap protein</fullName>
    </alternativeName>
</protein>
<name>A0A1N7UPH5_9PSED</name>
<feature type="domain" description="Flagellar hook-associated protein 2 N-terminal" evidence="6">
    <location>
        <begin position="11"/>
        <end position="107"/>
    </location>
</feature>
<proteinExistence type="inferred from homology"/>
<keyword evidence="5" id="KW-0964">Secreted</keyword>
<dbReference type="OrthoDB" id="9810816at2"/>
<evidence type="ECO:0000256" key="4">
    <source>
        <dbReference type="ARBA" id="ARBA00023143"/>
    </source>
</evidence>
<keyword evidence="8" id="KW-0969">Cilium</keyword>
<dbReference type="GO" id="GO:0009424">
    <property type="term" value="C:bacterial-type flagellum hook"/>
    <property type="evidence" value="ECO:0007669"/>
    <property type="project" value="UniProtKB-UniRule"/>
</dbReference>
<dbReference type="EMBL" id="CP007637">
    <property type="protein sequence ID" value="AIB37789.1"/>
    <property type="molecule type" value="Genomic_DNA"/>
</dbReference>
<dbReference type="InterPro" id="IPR010810">
    <property type="entry name" value="Flagellin_hook_IN_motif"/>
</dbReference>
<dbReference type="PANTHER" id="PTHR30288">
    <property type="entry name" value="FLAGELLAR CAP/ASSEMBLY PROTEIN FLID"/>
    <property type="match status" value="1"/>
</dbReference>
<dbReference type="Proteomes" id="UP000027308">
    <property type="component" value="Chromosome"/>
</dbReference>
<organism evidence="8 9">
    <name type="scientific">Pseudomonas simiae</name>
    <dbReference type="NCBI Taxonomy" id="321846"/>
    <lineage>
        <taxon>Bacteria</taxon>
        <taxon>Pseudomonadati</taxon>
        <taxon>Pseudomonadota</taxon>
        <taxon>Gammaproteobacteria</taxon>
        <taxon>Pseudomonadales</taxon>
        <taxon>Pseudomonadaceae</taxon>
        <taxon>Pseudomonas</taxon>
    </lineage>
</organism>
<gene>
    <name evidence="8" type="ORF">PS417_19840</name>
</gene>
<evidence type="ECO:0000256" key="2">
    <source>
        <dbReference type="ARBA" id="ARBA00011255"/>
    </source>
</evidence>
<dbReference type="GO" id="GO:0071973">
    <property type="term" value="P:bacterial-type flagellum-dependent cell motility"/>
    <property type="evidence" value="ECO:0007669"/>
    <property type="project" value="TreeGrafter"/>
</dbReference>
<comment type="function">
    <text evidence="5">Required for morphogenesis and for the elongation of the flagellar filament by facilitating polymerization of the flagellin monomers at the tip of growing filament. Forms a capping structure, which prevents flagellin subunits (transported through the central channel of the flagellum) from leaking out without polymerization at the distal end.</text>
</comment>
<evidence type="ECO:0000256" key="1">
    <source>
        <dbReference type="ARBA" id="ARBA00009764"/>
    </source>
</evidence>
<dbReference type="InterPro" id="IPR010809">
    <property type="entry name" value="FliD_C"/>
</dbReference>
<dbReference type="Pfam" id="PF02465">
    <property type="entry name" value="FliD_N"/>
    <property type="match status" value="1"/>
</dbReference>